<name>J3KVW1_ORYBR</name>
<dbReference type="GO" id="GO:0003712">
    <property type="term" value="F:transcription coregulator activity"/>
    <property type="evidence" value="ECO:0007669"/>
    <property type="project" value="InterPro"/>
</dbReference>
<dbReference type="PANTHER" id="PTHR13526">
    <property type="entry name" value="TRANSCRIPTION FACTOR SPT20 HOMOLOG"/>
    <property type="match status" value="1"/>
</dbReference>
<dbReference type="GO" id="GO:0000124">
    <property type="term" value="C:SAGA complex"/>
    <property type="evidence" value="ECO:0007669"/>
    <property type="project" value="InterPro"/>
</dbReference>
<evidence type="ECO:0000259" key="2">
    <source>
        <dbReference type="Pfam" id="PF12090"/>
    </source>
</evidence>
<dbReference type="Proteomes" id="UP000006038">
    <property type="component" value="Chromosome 1"/>
</dbReference>
<feature type="domain" description="Spt20-like SEP" evidence="2">
    <location>
        <begin position="9"/>
        <end position="130"/>
    </location>
</feature>
<evidence type="ECO:0000313" key="5">
    <source>
        <dbReference type="Proteomes" id="UP000006038"/>
    </source>
</evidence>
<dbReference type="Gramene" id="OB01G11170.1">
    <property type="protein sequence ID" value="OB01G11170.1"/>
    <property type="gene ID" value="OB01G11170"/>
</dbReference>
<feature type="region of interest" description="Disordered" evidence="1">
    <location>
        <begin position="420"/>
        <end position="474"/>
    </location>
</feature>
<dbReference type="Pfam" id="PF20474">
    <property type="entry name" value="PHL"/>
    <property type="match status" value="1"/>
</dbReference>
<evidence type="ECO:0000259" key="3">
    <source>
        <dbReference type="Pfam" id="PF20474"/>
    </source>
</evidence>
<sequence>MLLFLIGDDPEKKPYSKASKALFSDIEHGCLPQVILGDMPCKFIDGTVVCEVRDYRPFLSNAGDSSGDDFPIVKRISLRLGTECVVKDLASIVNASWTYHDQLIAEATILRALQPRLNLDPTPCLERLQNSVVKKIDLGINKGRQQTKATSIVNISADPPENCKPKEFITCEGAVVYIENEAPLNEAPEGLPCEILDNLSMNCPYSLQIEKAKSAAGSDPDNATQYSSTFMNRPALYDRKQSSSGTPAPDLLLQSQEQPVQGAVLPVDHEYGRVQKETVLPQNRKENSNLRCEVQEHQNCGPSNKYSRLSSENSKCHFQMSMRTANNKGLNLVSPNEQTVRFKLDQTTGSKDMTIQQQKALSAFTATHPSLDTNNLCAEKIPEEVNSSSIRLTDRNMASTVGPDNYFVSQLKDRRAPFVTSCSASSRKAPSKPPKFATEPRPTSSKRKVLEVSTSLNQEPDSEGKRQKKACNQSSTLCENRSSVEQDFIGGVSSQLGISPDIESCIEDPSYTIEPDIEKILSEAILTSQRHGLNGKAAKIEGPERTWPLPPSNFFPTESAAEIAYTQNETMSYYQTGRTMDARKIRKLSFHPVQYFCRGVVDECHYTLCLLSSEALDDHQIAVETIYGDERIYISTVPTSHHANKLVDQFISLMKRDGYTLCNDIREQTEIAPQLGSLTGEYPQYPWRSSPIARNVAINGNNNIGYTFHNGSPYVHANGQQQWMQAQQCATLASFPTYFWNPYHPGHQRYTNTILDQGRSFPNGMFSMNLNQYQPVQQRQGVGQCCQCRHDTPGFSESTGSYNQWRQVSTPMGGKVYQWDLPASDRHFCSCPPLHYAGSSTPLSTLYPVGSPPVSSDDGSVTSTPVQLQAPLGYQYMSHGHGMW</sequence>
<dbReference type="HOGENOM" id="CLU_009073_0_0_1"/>
<protein>
    <submittedName>
        <fullName evidence="4">Uncharacterized protein</fullName>
    </submittedName>
</protein>
<dbReference type="STRING" id="4533.J3KVW1"/>
<evidence type="ECO:0000313" key="4">
    <source>
        <dbReference type="EnsemblPlants" id="OB01G11170.1"/>
    </source>
</evidence>
<reference evidence="4" key="2">
    <citation type="submission" date="2013-04" db="UniProtKB">
        <authorList>
            <consortium name="EnsemblPlants"/>
        </authorList>
    </citation>
    <scope>IDENTIFICATION</scope>
</reference>
<organism evidence="4">
    <name type="scientific">Oryza brachyantha</name>
    <name type="common">malo sina</name>
    <dbReference type="NCBI Taxonomy" id="4533"/>
    <lineage>
        <taxon>Eukaryota</taxon>
        <taxon>Viridiplantae</taxon>
        <taxon>Streptophyta</taxon>
        <taxon>Embryophyta</taxon>
        <taxon>Tracheophyta</taxon>
        <taxon>Spermatophyta</taxon>
        <taxon>Magnoliopsida</taxon>
        <taxon>Liliopsida</taxon>
        <taxon>Poales</taxon>
        <taxon>Poaceae</taxon>
        <taxon>BOP clade</taxon>
        <taxon>Oryzoideae</taxon>
        <taxon>Oryzeae</taxon>
        <taxon>Oryzinae</taxon>
        <taxon>Oryza</taxon>
    </lineage>
</organism>
<dbReference type="PANTHER" id="PTHR13526:SF20">
    <property type="entry name" value="OS01G0117800 PROTEIN"/>
    <property type="match status" value="1"/>
</dbReference>
<keyword evidence="5" id="KW-1185">Reference proteome</keyword>
<dbReference type="GO" id="GO:0006357">
    <property type="term" value="P:regulation of transcription by RNA polymerase II"/>
    <property type="evidence" value="ECO:0007669"/>
    <property type="project" value="TreeGrafter"/>
</dbReference>
<accession>J3KVW1</accession>
<dbReference type="EnsemblPlants" id="OB01G11170.1">
    <property type="protein sequence ID" value="OB01G11170.1"/>
    <property type="gene ID" value="OB01G11170"/>
</dbReference>
<reference evidence="4" key="1">
    <citation type="journal article" date="2013" name="Nat. Commun.">
        <title>Whole-genome sequencing of Oryza brachyantha reveals mechanisms underlying Oryza genome evolution.</title>
        <authorList>
            <person name="Chen J."/>
            <person name="Huang Q."/>
            <person name="Gao D."/>
            <person name="Wang J."/>
            <person name="Lang Y."/>
            <person name="Liu T."/>
            <person name="Li B."/>
            <person name="Bai Z."/>
            <person name="Luis Goicoechea J."/>
            <person name="Liang C."/>
            <person name="Chen C."/>
            <person name="Zhang W."/>
            <person name="Sun S."/>
            <person name="Liao Y."/>
            <person name="Zhang X."/>
            <person name="Yang L."/>
            <person name="Song C."/>
            <person name="Wang M."/>
            <person name="Shi J."/>
            <person name="Liu G."/>
            <person name="Liu J."/>
            <person name="Zhou H."/>
            <person name="Zhou W."/>
            <person name="Yu Q."/>
            <person name="An N."/>
            <person name="Chen Y."/>
            <person name="Cai Q."/>
            <person name="Wang B."/>
            <person name="Liu B."/>
            <person name="Min J."/>
            <person name="Huang Y."/>
            <person name="Wu H."/>
            <person name="Li Z."/>
            <person name="Zhang Y."/>
            <person name="Yin Y."/>
            <person name="Song W."/>
            <person name="Jiang J."/>
            <person name="Jackson S.A."/>
            <person name="Wing R.A."/>
            <person name="Wang J."/>
            <person name="Chen M."/>
        </authorList>
    </citation>
    <scope>NUCLEOTIDE SEQUENCE [LARGE SCALE GENOMIC DNA]</scope>
    <source>
        <strain evidence="4">cv. IRGC 101232</strain>
    </source>
</reference>
<dbReference type="Pfam" id="PF12090">
    <property type="entry name" value="Spt20_SEP"/>
    <property type="match status" value="1"/>
</dbReference>
<dbReference type="InterPro" id="IPR046468">
    <property type="entry name" value="Spt20-like_SEP"/>
</dbReference>
<dbReference type="InterPro" id="IPR021950">
    <property type="entry name" value="Spt20"/>
</dbReference>
<evidence type="ECO:0000256" key="1">
    <source>
        <dbReference type="SAM" id="MobiDB-lite"/>
    </source>
</evidence>
<dbReference type="OMA" id="PWDVSAL"/>
<dbReference type="InterPro" id="IPR046467">
    <property type="entry name" value="PHL_dom"/>
</dbReference>
<dbReference type="eggNOG" id="ENOG502QPW5">
    <property type="taxonomic scope" value="Eukaryota"/>
</dbReference>
<feature type="domain" description="PHL" evidence="3">
    <location>
        <begin position="567"/>
        <end position="664"/>
    </location>
</feature>
<proteinExistence type="predicted"/>
<dbReference type="AlphaFoldDB" id="J3KVW1"/>